<dbReference type="PANTHER" id="PTHR30543">
    <property type="entry name" value="CHROMATE REDUCTASE"/>
    <property type="match status" value="1"/>
</dbReference>
<dbReference type="Proteomes" id="UP000231379">
    <property type="component" value="Unassembled WGS sequence"/>
</dbReference>
<dbReference type="InterPro" id="IPR005025">
    <property type="entry name" value="FMN_Rdtase-like_dom"/>
</dbReference>
<evidence type="ECO:0000313" key="3">
    <source>
        <dbReference type="Proteomes" id="UP000231379"/>
    </source>
</evidence>
<dbReference type="GO" id="GO:0016491">
    <property type="term" value="F:oxidoreductase activity"/>
    <property type="evidence" value="ECO:0007669"/>
    <property type="project" value="InterPro"/>
</dbReference>
<evidence type="ECO:0000259" key="1">
    <source>
        <dbReference type="Pfam" id="PF03358"/>
    </source>
</evidence>
<dbReference type="GO" id="GO:0010181">
    <property type="term" value="F:FMN binding"/>
    <property type="evidence" value="ECO:0007669"/>
    <property type="project" value="TreeGrafter"/>
</dbReference>
<dbReference type="GO" id="GO:0005829">
    <property type="term" value="C:cytosol"/>
    <property type="evidence" value="ECO:0007669"/>
    <property type="project" value="TreeGrafter"/>
</dbReference>
<organism evidence="2 3">
    <name type="scientific">Candidatus Kaiserbacteria bacterium CG10_big_fil_rev_8_21_14_0_10_59_10</name>
    <dbReference type="NCBI Taxonomy" id="1974612"/>
    <lineage>
        <taxon>Bacteria</taxon>
        <taxon>Candidatus Kaiseribacteriota</taxon>
    </lineage>
</organism>
<dbReference type="AlphaFoldDB" id="A0A2H0U7T5"/>
<evidence type="ECO:0000313" key="2">
    <source>
        <dbReference type="EMBL" id="PIR82481.1"/>
    </source>
</evidence>
<dbReference type="InterPro" id="IPR050712">
    <property type="entry name" value="NAD(P)H-dep_reductase"/>
</dbReference>
<sequence length="196" mass="22129">MSDDLNIKLIVGSTRPNRFSEHAAAWLHGVLKDTPGAELELLDLRDYALPFYEEPASPASDEKAGHDKEAVRRWSEKISEADGFVVVAPEYNRGYSAVLKNAFDYVWYPWNRKPIAFLSYGNTGGARAVEQMRLVSIELEMVPIRRSVHVMEPWNLRDDGGVLKAGALDAYEKSARAMYEDLLWHARALKHARAAK</sequence>
<proteinExistence type="predicted"/>
<protein>
    <submittedName>
        <fullName evidence="2">Nadph-dependent fmn reductase</fullName>
    </submittedName>
</protein>
<dbReference type="Gene3D" id="3.40.50.360">
    <property type="match status" value="1"/>
</dbReference>
<dbReference type="EMBL" id="PFBM01000013">
    <property type="protein sequence ID" value="PIR82481.1"/>
    <property type="molecule type" value="Genomic_DNA"/>
</dbReference>
<reference evidence="3" key="1">
    <citation type="submission" date="2017-09" db="EMBL/GenBank/DDBJ databases">
        <title>Depth-based differentiation of microbial function through sediment-hosted aquifers and enrichment of novel symbionts in the deep terrestrial subsurface.</title>
        <authorList>
            <person name="Probst A.J."/>
            <person name="Ladd B."/>
            <person name="Jarett J.K."/>
            <person name="Geller-Mcgrath D.E."/>
            <person name="Sieber C.M.K."/>
            <person name="Emerson J.B."/>
            <person name="Anantharaman K."/>
            <person name="Thomas B.C."/>
            <person name="Malmstrom R."/>
            <person name="Stieglmeier M."/>
            <person name="Klingl A."/>
            <person name="Woyke T."/>
            <person name="Ryan C.M."/>
            <person name="Banfield J.F."/>
        </authorList>
    </citation>
    <scope>NUCLEOTIDE SEQUENCE [LARGE SCALE GENOMIC DNA]</scope>
</reference>
<dbReference type="SUPFAM" id="SSF52218">
    <property type="entry name" value="Flavoproteins"/>
    <property type="match status" value="1"/>
</dbReference>
<dbReference type="InterPro" id="IPR029039">
    <property type="entry name" value="Flavoprotein-like_sf"/>
</dbReference>
<feature type="domain" description="NADPH-dependent FMN reductase-like" evidence="1">
    <location>
        <begin position="7"/>
        <end position="149"/>
    </location>
</feature>
<dbReference type="Pfam" id="PF03358">
    <property type="entry name" value="FMN_red"/>
    <property type="match status" value="1"/>
</dbReference>
<gene>
    <name evidence="2" type="ORF">COU20_02135</name>
</gene>
<comment type="caution">
    <text evidence="2">The sequence shown here is derived from an EMBL/GenBank/DDBJ whole genome shotgun (WGS) entry which is preliminary data.</text>
</comment>
<dbReference type="PANTHER" id="PTHR30543:SF21">
    <property type="entry name" value="NAD(P)H-DEPENDENT FMN REDUCTASE LOT6"/>
    <property type="match status" value="1"/>
</dbReference>
<name>A0A2H0U7T5_9BACT</name>
<accession>A0A2H0U7T5</accession>